<dbReference type="AlphaFoldDB" id="C5KDC0"/>
<feature type="region of interest" description="Disordered" evidence="1">
    <location>
        <begin position="581"/>
        <end position="650"/>
    </location>
</feature>
<feature type="compositionally biased region" description="Polar residues" evidence="1">
    <location>
        <begin position="86"/>
        <end position="102"/>
    </location>
</feature>
<feature type="compositionally biased region" description="Polar residues" evidence="1">
    <location>
        <begin position="1"/>
        <end position="22"/>
    </location>
</feature>
<protein>
    <submittedName>
        <fullName evidence="2">Uncharacterized protein</fullName>
    </submittedName>
</protein>
<feature type="region of interest" description="Disordered" evidence="1">
    <location>
        <begin position="409"/>
        <end position="437"/>
    </location>
</feature>
<evidence type="ECO:0000313" key="3">
    <source>
        <dbReference type="Proteomes" id="UP000007800"/>
    </source>
</evidence>
<evidence type="ECO:0000313" key="2">
    <source>
        <dbReference type="EMBL" id="EER17553.1"/>
    </source>
</evidence>
<dbReference type="EMBL" id="GG672055">
    <property type="protein sequence ID" value="EER17553.1"/>
    <property type="molecule type" value="Genomic_DNA"/>
</dbReference>
<proteinExistence type="predicted"/>
<feature type="compositionally biased region" description="Basic residues" evidence="1">
    <location>
        <begin position="603"/>
        <end position="618"/>
    </location>
</feature>
<gene>
    <name evidence="2" type="ORF">Pmar_PMAR008115</name>
</gene>
<organism evidence="3">
    <name type="scientific">Perkinsus marinus (strain ATCC 50983 / TXsc)</name>
    <dbReference type="NCBI Taxonomy" id="423536"/>
    <lineage>
        <taxon>Eukaryota</taxon>
        <taxon>Sar</taxon>
        <taxon>Alveolata</taxon>
        <taxon>Perkinsozoa</taxon>
        <taxon>Perkinsea</taxon>
        <taxon>Perkinsida</taxon>
        <taxon>Perkinsidae</taxon>
        <taxon>Perkinsus</taxon>
    </lineage>
</organism>
<feature type="compositionally biased region" description="Basic and acidic residues" evidence="1">
    <location>
        <begin position="619"/>
        <end position="632"/>
    </location>
</feature>
<dbReference type="InParanoid" id="C5KDC0"/>
<dbReference type="Proteomes" id="UP000007800">
    <property type="component" value="Unassembled WGS sequence"/>
</dbReference>
<feature type="compositionally biased region" description="Basic and acidic residues" evidence="1">
    <location>
        <begin position="30"/>
        <end position="71"/>
    </location>
</feature>
<dbReference type="OrthoDB" id="440971at2759"/>
<reference evidence="2 3" key="1">
    <citation type="submission" date="2008-07" db="EMBL/GenBank/DDBJ databases">
        <authorList>
            <person name="El-Sayed N."/>
            <person name="Caler E."/>
            <person name="Inman J."/>
            <person name="Amedeo P."/>
            <person name="Hass B."/>
            <person name="Wortman J."/>
        </authorList>
    </citation>
    <scope>NUCLEOTIDE SEQUENCE [LARGE SCALE GENOMIC DNA]</scope>
    <source>
        <strain evidence="3">ATCC 50983 / TXsc</strain>
    </source>
</reference>
<name>C5KDC0_PERM5</name>
<feature type="compositionally biased region" description="Polar residues" evidence="1">
    <location>
        <begin position="637"/>
        <end position="650"/>
    </location>
</feature>
<dbReference type="RefSeq" id="XP_002785757.1">
    <property type="nucleotide sequence ID" value="XM_002785711.1"/>
</dbReference>
<accession>C5KDC0</accession>
<evidence type="ECO:0000256" key="1">
    <source>
        <dbReference type="SAM" id="MobiDB-lite"/>
    </source>
</evidence>
<feature type="compositionally biased region" description="Basic and acidic residues" evidence="1">
    <location>
        <begin position="105"/>
        <end position="129"/>
    </location>
</feature>
<feature type="region of interest" description="Disordered" evidence="1">
    <location>
        <begin position="1"/>
        <end position="159"/>
    </location>
</feature>
<sequence length="650" mass="71393">MGSSTQSRSRSPAGSGSTTESTAPRRHRRQGNEDHRRREENVDRRRRDDGDYRRRNYDDHKPRRRDDRSDRLPSGGSYYDVRSSRDPSNGTASLHYVNSSPRVGSKQDESRSREVSDQLHRRRREDSRPRPRGATSGPGPVDESIDGLPRDAKTQSIVPPLKVKPMVEFGKAVRPDPRATAEKGNVLELNCDCPRKYVSDGRPLREPAWLSRVRWDEPTFEEHILLKREFAPRAVANARGQAMVPPPTVSHGSTLDGSWHETWPNDVDCRIICVLRLPDLVSSDETFLRAAREAIPHHSRARVALQKAVVIRASGIGGSVVPAKCGYLVFRSRRDAHECWSLQHLKLYGYVCPLIADPTAFRILCQIALVLKLYEGNSVGATSSLTARLVPEASPSMPPLPPPQATITSTKFGGGLSSRKPLPSTARGADTSSGVAAGGTSRGRFVLRGLKESLQRLKGPPVDACGNCSASAVRYSRLDQRDGAVVGRSEYVRAETSSDGQSQKLNIGLTKDRNVVVLETNDDTNLADWRPEWVLRDWSWGCRPMSVALAEKESADGEIDPAELSDYSTYSAPDMSVFKPVRSVPLTGGTSPQSKARSGATSRKSKKSKKEKKKKRRTSHELAARLAGEGKAEGATTKASTSTARVQAGS</sequence>
<dbReference type="GeneID" id="9062891"/>
<keyword evidence="3" id="KW-1185">Reference proteome</keyword>